<comment type="caution">
    <text evidence="3">The sequence shown here is derived from an EMBL/GenBank/DDBJ whole genome shotgun (WGS) entry which is preliminary data.</text>
</comment>
<dbReference type="EMBL" id="MLJW01003462">
    <property type="protein sequence ID" value="OIQ72005.1"/>
    <property type="molecule type" value="Genomic_DNA"/>
</dbReference>
<dbReference type="InterPro" id="IPR039561">
    <property type="entry name" value="Peptidase_M15C"/>
</dbReference>
<evidence type="ECO:0008006" key="4">
    <source>
        <dbReference type="Google" id="ProtNLM"/>
    </source>
</evidence>
<dbReference type="InterPro" id="IPR009045">
    <property type="entry name" value="Zn_M74/Hedgehog-like"/>
</dbReference>
<dbReference type="InterPro" id="IPR005490">
    <property type="entry name" value="LD_TPept_cat_dom"/>
</dbReference>
<protein>
    <recommendedName>
        <fullName evidence="4">YkuD domain-containing protein</fullName>
    </recommendedName>
</protein>
<dbReference type="Gene3D" id="3.30.1380.10">
    <property type="match status" value="1"/>
</dbReference>
<dbReference type="PANTHER" id="PTHR38589:SF1">
    <property type="entry name" value="BLR0621 PROTEIN"/>
    <property type="match status" value="1"/>
</dbReference>
<dbReference type="SUPFAM" id="SSF55166">
    <property type="entry name" value="Hedgehog/DD-peptidase"/>
    <property type="match status" value="1"/>
</dbReference>
<dbReference type="Pfam" id="PF13539">
    <property type="entry name" value="Peptidase_M15_4"/>
    <property type="match status" value="1"/>
</dbReference>
<evidence type="ECO:0000259" key="2">
    <source>
        <dbReference type="Pfam" id="PF13539"/>
    </source>
</evidence>
<name>A0A1J5Q7T5_9ZZZZ</name>
<dbReference type="PANTHER" id="PTHR38589">
    <property type="entry name" value="BLR0621 PROTEIN"/>
    <property type="match status" value="1"/>
</dbReference>
<reference evidence="3" key="1">
    <citation type="submission" date="2016-10" db="EMBL/GenBank/DDBJ databases">
        <title>Sequence of Gallionella enrichment culture.</title>
        <authorList>
            <person name="Poehlein A."/>
            <person name="Muehling M."/>
            <person name="Daniel R."/>
        </authorList>
    </citation>
    <scope>NUCLEOTIDE SEQUENCE</scope>
</reference>
<organism evidence="3">
    <name type="scientific">mine drainage metagenome</name>
    <dbReference type="NCBI Taxonomy" id="410659"/>
    <lineage>
        <taxon>unclassified sequences</taxon>
        <taxon>metagenomes</taxon>
        <taxon>ecological metagenomes</taxon>
    </lineage>
</organism>
<evidence type="ECO:0000259" key="1">
    <source>
        <dbReference type="Pfam" id="PF03734"/>
    </source>
</evidence>
<accession>A0A1J5Q7T5</accession>
<gene>
    <name evidence="3" type="ORF">GALL_463740</name>
</gene>
<dbReference type="AlphaFoldDB" id="A0A1J5Q7T5"/>
<proteinExistence type="predicted"/>
<dbReference type="GO" id="GO:0016740">
    <property type="term" value="F:transferase activity"/>
    <property type="evidence" value="ECO:0007669"/>
    <property type="project" value="InterPro"/>
</dbReference>
<sequence>MRRADNQLKKSWRAPAVVSLMLALLPATALPGRAQMPSQVISTSTSAQSSADATITSIPNSQWAAIVAAGAWRAGCPVGQTGLRRVSVNFHGFDGKIQRGVLVVRTDAASSVARIFTRLFAAGFPIHSMKPIEAYKGDDNASMAADNTSAFNCRRTSQSNAPVTSSPHANGRAIDVNPYENPWVDPRCNCFRPDSKYAKHRSGPGVITKGSTAWKIFTAEGWIWQDNSTPDYQHFDTGYPSRPLSTAHATALPFSVPVTVGNATQIITVKAVGSAATLTAWARRPDGWHAFLSTKSARIGAKGIANGATRRQNTNTTPSGTYTLTQAFGIMANPGTTLPYHLVTKSDWWVEDNNSAYYNSLRSSAQGGFDTSAPESSVNGSEHLITHVGQYDYAIVVDYNMSPSVPYRGAGIFIHVSTGYPTAGCVALPRKTLVSLMRWLKPSAHPRIAIG</sequence>
<feature type="domain" description="L,D-TPase catalytic" evidence="1">
    <location>
        <begin position="302"/>
        <end position="442"/>
    </location>
</feature>
<dbReference type="Pfam" id="PF03734">
    <property type="entry name" value="YkuD"/>
    <property type="match status" value="1"/>
</dbReference>
<evidence type="ECO:0000313" key="3">
    <source>
        <dbReference type="EMBL" id="OIQ72005.1"/>
    </source>
</evidence>
<feature type="domain" description="Peptidase M15C" evidence="2">
    <location>
        <begin position="165"/>
        <end position="236"/>
    </location>
</feature>
<dbReference type="GO" id="GO:0008233">
    <property type="term" value="F:peptidase activity"/>
    <property type="evidence" value="ECO:0007669"/>
    <property type="project" value="InterPro"/>
</dbReference>